<comment type="caution">
    <text evidence="1">The sequence shown here is derived from an EMBL/GenBank/DDBJ whole genome shotgun (WGS) entry which is preliminary data.</text>
</comment>
<protein>
    <submittedName>
        <fullName evidence="1">Uncharacterized protein</fullName>
    </submittedName>
</protein>
<dbReference type="Proteomes" id="UP000257109">
    <property type="component" value="Unassembled WGS sequence"/>
</dbReference>
<gene>
    <name evidence="1" type="ORF">CR513_50075</name>
</gene>
<keyword evidence="2" id="KW-1185">Reference proteome</keyword>
<sequence length="77" mass="9062">MEMCEHFDKITFHYVPRDKNQMVNTLATMPSVLQREPTYYIDNQEARGIMEEVHDRTFGTHASGHALTRKILRAGYY</sequence>
<dbReference type="PANTHER" id="PTHR48475">
    <property type="entry name" value="RIBONUCLEASE H"/>
    <property type="match status" value="1"/>
</dbReference>
<name>A0A371EXA8_MUCPR</name>
<dbReference type="AlphaFoldDB" id="A0A371EXA8"/>
<dbReference type="EMBL" id="QJKJ01011616">
    <property type="protein sequence ID" value="RDX70651.1"/>
    <property type="molecule type" value="Genomic_DNA"/>
</dbReference>
<feature type="non-terminal residue" evidence="1">
    <location>
        <position position="1"/>
    </location>
</feature>
<proteinExistence type="predicted"/>
<organism evidence="1 2">
    <name type="scientific">Mucuna pruriens</name>
    <name type="common">Velvet bean</name>
    <name type="synonym">Dolichos pruriens</name>
    <dbReference type="NCBI Taxonomy" id="157652"/>
    <lineage>
        <taxon>Eukaryota</taxon>
        <taxon>Viridiplantae</taxon>
        <taxon>Streptophyta</taxon>
        <taxon>Embryophyta</taxon>
        <taxon>Tracheophyta</taxon>
        <taxon>Spermatophyta</taxon>
        <taxon>Magnoliopsida</taxon>
        <taxon>eudicotyledons</taxon>
        <taxon>Gunneridae</taxon>
        <taxon>Pentapetalae</taxon>
        <taxon>rosids</taxon>
        <taxon>fabids</taxon>
        <taxon>Fabales</taxon>
        <taxon>Fabaceae</taxon>
        <taxon>Papilionoideae</taxon>
        <taxon>50 kb inversion clade</taxon>
        <taxon>NPAAA clade</taxon>
        <taxon>indigoferoid/millettioid clade</taxon>
        <taxon>Phaseoleae</taxon>
        <taxon>Mucuna</taxon>
    </lineage>
</organism>
<dbReference type="PANTHER" id="PTHR48475:SF1">
    <property type="entry name" value="RNASE H TYPE-1 DOMAIN-CONTAINING PROTEIN"/>
    <property type="match status" value="1"/>
</dbReference>
<reference evidence="1" key="1">
    <citation type="submission" date="2018-05" db="EMBL/GenBank/DDBJ databases">
        <title>Draft genome of Mucuna pruriens seed.</title>
        <authorList>
            <person name="Nnadi N.E."/>
            <person name="Vos R."/>
            <person name="Hasami M.H."/>
            <person name="Devisetty U.K."/>
            <person name="Aguiy J.C."/>
        </authorList>
    </citation>
    <scope>NUCLEOTIDE SEQUENCE [LARGE SCALE GENOMIC DNA]</scope>
    <source>
        <strain evidence="1">JCA_2017</strain>
    </source>
</reference>
<evidence type="ECO:0000313" key="2">
    <source>
        <dbReference type="Proteomes" id="UP000257109"/>
    </source>
</evidence>
<dbReference type="OrthoDB" id="1736889at2759"/>
<accession>A0A371EXA8</accession>
<evidence type="ECO:0000313" key="1">
    <source>
        <dbReference type="EMBL" id="RDX70651.1"/>
    </source>
</evidence>